<dbReference type="PANTHER" id="PTHR32305:SF15">
    <property type="entry name" value="PROTEIN RHSA-RELATED"/>
    <property type="match status" value="1"/>
</dbReference>
<dbReference type="InterPro" id="IPR006530">
    <property type="entry name" value="YD"/>
</dbReference>
<dbReference type="NCBIfam" id="TIGR01643">
    <property type="entry name" value="YD_repeat_2x"/>
    <property type="match status" value="4"/>
</dbReference>
<protein>
    <recommendedName>
        <fullName evidence="2">Teneurin-like YD-shell domain-containing protein</fullName>
    </recommendedName>
</protein>
<evidence type="ECO:0000259" key="2">
    <source>
        <dbReference type="Pfam" id="PF25023"/>
    </source>
</evidence>
<dbReference type="PRINTS" id="PR00394">
    <property type="entry name" value="RHSPROTEIN"/>
</dbReference>
<evidence type="ECO:0000313" key="3">
    <source>
        <dbReference type="EMBL" id="ATC87492.1"/>
    </source>
</evidence>
<name>A0A290S600_9GAMM</name>
<dbReference type="InterPro" id="IPR022385">
    <property type="entry name" value="Rhs_assc_core"/>
</dbReference>
<organism evidence="3 4">
    <name type="scientific">Pseudoalteromonas arctica A 37-1-2</name>
    <dbReference type="NCBI Taxonomy" id="1117313"/>
    <lineage>
        <taxon>Bacteria</taxon>
        <taxon>Pseudomonadati</taxon>
        <taxon>Pseudomonadota</taxon>
        <taxon>Gammaproteobacteria</taxon>
        <taxon>Alteromonadales</taxon>
        <taxon>Pseudoalteromonadaceae</taxon>
        <taxon>Pseudoalteromonas</taxon>
    </lineage>
</organism>
<proteinExistence type="predicted"/>
<dbReference type="RefSeq" id="WP_010554425.1">
    <property type="nucleotide sequence ID" value="NZ_CP011025.1"/>
</dbReference>
<dbReference type="InterPro" id="IPR031325">
    <property type="entry name" value="RHS_repeat"/>
</dbReference>
<dbReference type="Gene3D" id="2.180.10.10">
    <property type="entry name" value="RHS repeat-associated core"/>
    <property type="match status" value="3"/>
</dbReference>
<sequence length="884" mass="99074">MDAEGLESDITEYSWEYEKPLLSGINNNGIYTRFNYDENDWLTETSIGNRQTTQYEYNEYGNITKVDGPRVDVSDITLLTYNDQGLVTEIKNALYQPQLVVSAYDDMGRITQYKELDNHSVSMSYTNTGQVSLWDNGITQLNYDYYLNDQLKSVTDSQGITSSYTYDDNQNLNTIAVNATNKIKYQRDSAGRVIATQLINENNTVVYNQSNRYDVDGNLASVSDFGVENTFTYDAKGNALTNLDANQQAINYQYDGLNRLTQIQDQNGYTTLYDYTVTGKLSAVTDATGKVTQYTYNDIDELITRTSPDSGITHYEYDEAGNLISSTDARNITVNIEYDALNRPIAIRYPTPHEQVLFTYDEATGSNNGTGHLTSVTEHSGTTGFKYNQFAQLSETSWSNNQVQFALGFDYGDSDRLQRLHYPSGNSVSYSYDTLGNIQSVELTTTKGVTQIASGIQYLPFGPMTSAELGNGLTLQKTFDTAYRVTSQQVTGLNHINYIYDLVGNISDITDQEQPQLSRHYTYTHVGQLALDSWVAREFEYDGIGNRLTHTQGDTPNVNYVYADTEHRLLAVNSQTPLLFTYDARGNAISRGKMTLNYNDANRLESATNNGSTTHYQYNYKGLRVQKTVAGNNRYYFYDENGLLISEANSSGQITKEYIYLQGEPLAMVKAGAIYYFHNSHLGAPQRLTDEYKQTVWQAQYNAFGTTQILNEQVTNNLRFPGQYFDAETGLYYNWHRYYDPEIGRYLQSDPIGLAGGINTYGYVGGNPVMRYDPDGKEFLNFQSCAMTVGAFQLYSDTSTLLSAMDSSLVNINHLEELVDQEILECSKSDTEKLNTLLDLKHSLVKQKGQIMNGKFGNINLVLSGAMVATAGAVCGTLSLVPGV</sequence>
<gene>
    <name evidence="3" type="ORF">PARC_a3072</name>
</gene>
<feature type="domain" description="Teneurin-like YD-shell" evidence="2">
    <location>
        <begin position="476"/>
        <end position="750"/>
    </location>
</feature>
<dbReference type="NCBIfam" id="TIGR03696">
    <property type="entry name" value="Rhs_assc_core"/>
    <property type="match status" value="1"/>
</dbReference>
<dbReference type="Pfam" id="PF05593">
    <property type="entry name" value="RHS_repeat"/>
    <property type="match status" value="1"/>
</dbReference>
<dbReference type="EMBL" id="CP011025">
    <property type="protein sequence ID" value="ATC87492.1"/>
    <property type="molecule type" value="Genomic_DNA"/>
</dbReference>
<dbReference type="InterPro" id="IPR056823">
    <property type="entry name" value="TEN-like_YD-shell"/>
</dbReference>
<dbReference type="Pfam" id="PF25023">
    <property type="entry name" value="TEN_YD-shell"/>
    <property type="match status" value="2"/>
</dbReference>
<dbReference type="AlphaFoldDB" id="A0A290S600"/>
<dbReference type="PANTHER" id="PTHR32305">
    <property type="match status" value="1"/>
</dbReference>
<dbReference type="Proteomes" id="UP000016505">
    <property type="component" value="Chromosome I"/>
</dbReference>
<dbReference type="KEGG" id="part:PARC_a3072"/>
<evidence type="ECO:0000313" key="4">
    <source>
        <dbReference type="Proteomes" id="UP000016505"/>
    </source>
</evidence>
<feature type="domain" description="Teneurin-like YD-shell" evidence="2">
    <location>
        <begin position="183"/>
        <end position="346"/>
    </location>
</feature>
<dbReference type="OrthoDB" id="9816400at2"/>
<accession>A0A290S600</accession>
<dbReference type="InterPro" id="IPR050708">
    <property type="entry name" value="T6SS_VgrG/RHS"/>
</dbReference>
<keyword evidence="1" id="KW-0677">Repeat</keyword>
<evidence type="ECO:0000256" key="1">
    <source>
        <dbReference type="ARBA" id="ARBA00022737"/>
    </source>
</evidence>
<reference evidence="3 4" key="1">
    <citation type="journal article" date="2012" name="J. Bacteriol.">
        <title>Genome sequences of type strains of seven species of the marine bacterium Pseudoalteromonas.</title>
        <authorList>
            <person name="Xie B.B."/>
            <person name="Shu Y.L."/>
            <person name="Qin Q.L."/>
            <person name="Rong J.C."/>
            <person name="Zhang X.Y."/>
            <person name="Chen X.L."/>
            <person name="Shi M."/>
            <person name="He H.L."/>
            <person name="Zhou B.C."/>
            <person name="Zhang Y.Z."/>
        </authorList>
    </citation>
    <scope>NUCLEOTIDE SEQUENCE [LARGE SCALE GENOMIC DNA]</scope>
    <source>
        <strain evidence="3 4">A 37-1-2</strain>
    </source>
</reference>